<dbReference type="InterPro" id="IPR032675">
    <property type="entry name" value="LRR_dom_sf"/>
</dbReference>
<evidence type="ECO:0000313" key="2">
    <source>
        <dbReference type="Proteomes" id="UP001174691"/>
    </source>
</evidence>
<dbReference type="EMBL" id="JANBVN010000052">
    <property type="protein sequence ID" value="KAJ9155965.1"/>
    <property type="molecule type" value="Genomic_DNA"/>
</dbReference>
<accession>A0AA38VZA4</accession>
<reference evidence="1" key="1">
    <citation type="submission" date="2022-07" db="EMBL/GenBank/DDBJ databases">
        <title>Fungi with potential for degradation of polypropylene.</title>
        <authorList>
            <person name="Gostincar C."/>
        </authorList>
    </citation>
    <scope>NUCLEOTIDE SEQUENCE</scope>
    <source>
        <strain evidence="1">EXF-13287</strain>
    </source>
</reference>
<keyword evidence="2" id="KW-1185">Reference proteome</keyword>
<dbReference type="SUPFAM" id="SSF52047">
    <property type="entry name" value="RNI-like"/>
    <property type="match status" value="1"/>
</dbReference>
<organism evidence="1 2">
    <name type="scientific">Coniochaeta hoffmannii</name>
    <dbReference type="NCBI Taxonomy" id="91930"/>
    <lineage>
        <taxon>Eukaryota</taxon>
        <taxon>Fungi</taxon>
        <taxon>Dikarya</taxon>
        <taxon>Ascomycota</taxon>
        <taxon>Pezizomycotina</taxon>
        <taxon>Sordariomycetes</taxon>
        <taxon>Sordariomycetidae</taxon>
        <taxon>Coniochaetales</taxon>
        <taxon>Coniochaetaceae</taxon>
        <taxon>Coniochaeta</taxon>
    </lineage>
</organism>
<dbReference type="Proteomes" id="UP001174691">
    <property type="component" value="Unassembled WGS sequence"/>
</dbReference>
<evidence type="ECO:0000313" key="1">
    <source>
        <dbReference type="EMBL" id="KAJ9155965.1"/>
    </source>
</evidence>
<comment type="caution">
    <text evidence="1">The sequence shown here is derived from an EMBL/GenBank/DDBJ whole genome shotgun (WGS) entry which is preliminary data.</text>
</comment>
<name>A0AA38VZA4_9PEZI</name>
<dbReference type="AlphaFoldDB" id="A0AA38VZA4"/>
<proteinExistence type="predicted"/>
<protein>
    <recommendedName>
        <fullName evidence="3">F-box domain-containing protein</fullName>
    </recommendedName>
</protein>
<sequence>MEVLKSSEGTAQTVTKAEADAGRQAARSIHLNADVWDLIIREVDGRKNLSNLCLVSKNLYSLVIPHLYRSIQIGAKPPSSEAWLRSLCDDDFQTKEPTTQWDESRALIRRLVQNPNGLQAEAVREVEGPSLERDVDDDFPSESEQDDLFTSLVNALPKLQLVRLPRPKPAFERLISALSGHDNEPELHLLGEDGSRAVTGPMPCVTVLRARVNPYCEEGDMPNRKMLGLQELFFACPNLKSFSLAVHGNYGGCVRVVPRHPMVKSFELSGKETFPPLQYLSLDGYPMEHGEWMRWREGLNWSNLASLSLGPRPDLDRMTRSGSNAHAESLQLLKRLTSSGVHAKSLRRFELRNWAGEGRESCSVLKRFLASFETLEQLTVKGHFVPVRAVCNHTGLRRLCLHAIELPRGAAVARPTLGVAELSELDARCPHLEELELDIHRDSNGWRKDITTALASGFANLRHLTLHSEVGIDWSNNRGQQKDREPLLLPKLDVDLAKTLAEPFFAARPRSRLQTLTIKTGEDLRRFPQWPPAYERHERSATLTVRIRAPSSPGGELAVETEGLPWPYCMG</sequence>
<gene>
    <name evidence="1" type="ORF">NKR19_g4231</name>
</gene>
<dbReference type="Gene3D" id="3.80.10.10">
    <property type="entry name" value="Ribonuclease Inhibitor"/>
    <property type="match status" value="1"/>
</dbReference>
<evidence type="ECO:0008006" key="3">
    <source>
        <dbReference type="Google" id="ProtNLM"/>
    </source>
</evidence>